<feature type="repeat" description="ANK" evidence="3">
    <location>
        <begin position="883"/>
        <end position="915"/>
    </location>
</feature>
<dbReference type="InterPro" id="IPR025676">
    <property type="entry name" value="Clr5_dom"/>
</dbReference>
<proteinExistence type="predicted"/>
<dbReference type="Proteomes" id="UP001301958">
    <property type="component" value="Unassembled WGS sequence"/>
</dbReference>
<dbReference type="PANTHER" id="PTHR24198:SF165">
    <property type="entry name" value="ANKYRIN REPEAT-CONTAINING PROTEIN-RELATED"/>
    <property type="match status" value="1"/>
</dbReference>
<dbReference type="Pfam" id="PF14420">
    <property type="entry name" value="Clr5"/>
    <property type="match status" value="1"/>
</dbReference>
<evidence type="ECO:0000256" key="3">
    <source>
        <dbReference type="PROSITE-ProRule" id="PRU00023"/>
    </source>
</evidence>
<keyword evidence="1" id="KW-0677">Repeat</keyword>
<feature type="repeat" description="ANK" evidence="3">
    <location>
        <begin position="757"/>
        <end position="789"/>
    </location>
</feature>
<keyword evidence="2 3" id="KW-0040">ANK repeat</keyword>
<evidence type="ECO:0000256" key="4">
    <source>
        <dbReference type="SAM" id="MobiDB-lite"/>
    </source>
</evidence>
<dbReference type="EMBL" id="MU865528">
    <property type="protein sequence ID" value="KAK4221634.1"/>
    <property type="molecule type" value="Genomic_DNA"/>
</dbReference>
<dbReference type="SMART" id="SM00248">
    <property type="entry name" value="ANK"/>
    <property type="match status" value="13"/>
</dbReference>
<feature type="compositionally biased region" description="Polar residues" evidence="4">
    <location>
        <begin position="145"/>
        <end position="157"/>
    </location>
</feature>
<dbReference type="PROSITE" id="PS50088">
    <property type="entry name" value="ANK_REPEAT"/>
    <property type="match status" value="5"/>
</dbReference>
<feature type="repeat" description="ANK" evidence="3">
    <location>
        <begin position="715"/>
        <end position="747"/>
    </location>
</feature>
<dbReference type="SUPFAM" id="SSF48403">
    <property type="entry name" value="Ankyrin repeat"/>
    <property type="match status" value="2"/>
</dbReference>
<name>A0AAN7BF58_9PEZI</name>
<accession>A0AAN7BF58</accession>
<evidence type="ECO:0000313" key="6">
    <source>
        <dbReference type="EMBL" id="KAK4221634.1"/>
    </source>
</evidence>
<organism evidence="6 7">
    <name type="scientific">Podospora fimiseda</name>
    <dbReference type="NCBI Taxonomy" id="252190"/>
    <lineage>
        <taxon>Eukaryota</taxon>
        <taxon>Fungi</taxon>
        <taxon>Dikarya</taxon>
        <taxon>Ascomycota</taxon>
        <taxon>Pezizomycotina</taxon>
        <taxon>Sordariomycetes</taxon>
        <taxon>Sordariomycetidae</taxon>
        <taxon>Sordariales</taxon>
        <taxon>Podosporaceae</taxon>
        <taxon>Podospora</taxon>
    </lineage>
</organism>
<dbReference type="PROSITE" id="PS50297">
    <property type="entry name" value="ANK_REP_REGION"/>
    <property type="match status" value="4"/>
</dbReference>
<keyword evidence="7" id="KW-1185">Reference proteome</keyword>
<reference evidence="6" key="1">
    <citation type="journal article" date="2023" name="Mol. Phylogenet. Evol.">
        <title>Genome-scale phylogeny and comparative genomics of the fungal order Sordariales.</title>
        <authorList>
            <person name="Hensen N."/>
            <person name="Bonometti L."/>
            <person name="Westerberg I."/>
            <person name="Brannstrom I.O."/>
            <person name="Guillou S."/>
            <person name="Cros-Aarteil S."/>
            <person name="Calhoun S."/>
            <person name="Haridas S."/>
            <person name="Kuo A."/>
            <person name="Mondo S."/>
            <person name="Pangilinan J."/>
            <person name="Riley R."/>
            <person name="LaButti K."/>
            <person name="Andreopoulos B."/>
            <person name="Lipzen A."/>
            <person name="Chen C."/>
            <person name="Yan M."/>
            <person name="Daum C."/>
            <person name="Ng V."/>
            <person name="Clum A."/>
            <person name="Steindorff A."/>
            <person name="Ohm R.A."/>
            <person name="Martin F."/>
            <person name="Silar P."/>
            <person name="Natvig D.O."/>
            <person name="Lalanne C."/>
            <person name="Gautier V."/>
            <person name="Ament-Velasquez S.L."/>
            <person name="Kruys A."/>
            <person name="Hutchinson M.I."/>
            <person name="Powell A.J."/>
            <person name="Barry K."/>
            <person name="Miller A.N."/>
            <person name="Grigoriev I.V."/>
            <person name="Debuchy R."/>
            <person name="Gladieux P."/>
            <person name="Hiltunen Thoren M."/>
            <person name="Johannesson H."/>
        </authorList>
    </citation>
    <scope>NUCLEOTIDE SEQUENCE</scope>
    <source>
        <strain evidence="6">CBS 990.96</strain>
    </source>
</reference>
<evidence type="ECO:0000256" key="1">
    <source>
        <dbReference type="ARBA" id="ARBA00022737"/>
    </source>
</evidence>
<feature type="repeat" description="ANK" evidence="3">
    <location>
        <begin position="918"/>
        <end position="950"/>
    </location>
</feature>
<dbReference type="Pfam" id="PF12796">
    <property type="entry name" value="Ank_2"/>
    <property type="match status" value="3"/>
</dbReference>
<evidence type="ECO:0000256" key="2">
    <source>
        <dbReference type="ARBA" id="ARBA00023043"/>
    </source>
</evidence>
<feature type="compositionally biased region" description="Basic and acidic residues" evidence="4">
    <location>
        <begin position="128"/>
        <end position="143"/>
    </location>
</feature>
<dbReference type="AlphaFoldDB" id="A0AAN7BF58"/>
<feature type="region of interest" description="Disordered" evidence="4">
    <location>
        <begin position="128"/>
        <end position="171"/>
    </location>
</feature>
<dbReference type="InterPro" id="IPR036770">
    <property type="entry name" value="Ankyrin_rpt-contain_sf"/>
</dbReference>
<dbReference type="Pfam" id="PF00023">
    <property type="entry name" value="Ank"/>
    <property type="match status" value="1"/>
</dbReference>
<reference evidence="6" key="2">
    <citation type="submission" date="2023-05" db="EMBL/GenBank/DDBJ databases">
        <authorList>
            <consortium name="Lawrence Berkeley National Laboratory"/>
            <person name="Steindorff A."/>
            <person name="Hensen N."/>
            <person name="Bonometti L."/>
            <person name="Westerberg I."/>
            <person name="Brannstrom I.O."/>
            <person name="Guillou S."/>
            <person name="Cros-Aarteil S."/>
            <person name="Calhoun S."/>
            <person name="Haridas S."/>
            <person name="Kuo A."/>
            <person name="Mondo S."/>
            <person name="Pangilinan J."/>
            <person name="Riley R."/>
            <person name="Labutti K."/>
            <person name="Andreopoulos B."/>
            <person name="Lipzen A."/>
            <person name="Chen C."/>
            <person name="Yanf M."/>
            <person name="Daum C."/>
            <person name="Ng V."/>
            <person name="Clum A."/>
            <person name="Ohm R."/>
            <person name="Martin F."/>
            <person name="Silar P."/>
            <person name="Natvig D."/>
            <person name="Lalanne C."/>
            <person name="Gautier V."/>
            <person name="Ament-Velasquez S.L."/>
            <person name="Kruys A."/>
            <person name="Hutchinson M.I."/>
            <person name="Powell A.J."/>
            <person name="Barry K."/>
            <person name="Miller A.N."/>
            <person name="Grigoriev I.V."/>
            <person name="Debuchy R."/>
            <person name="Gladieux P."/>
            <person name="Thoren M.H."/>
            <person name="Johannesson H."/>
        </authorList>
    </citation>
    <scope>NUCLEOTIDE SEQUENCE</scope>
    <source>
        <strain evidence="6">CBS 990.96</strain>
    </source>
</reference>
<evidence type="ECO:0000259" key="5">
    <source>
        <dbReference type="Pfam" id="PF14420"/>
    </source>
</evidence>
<dbReference type="Gene3D" id="1.25.40.20">
    <property type="entry name" value="Ankyrin repeat-containing domain"/>
    <property type="match status" value="3"/>
</dbReference>
<evidence type="ECO:0000313" key="7">
    <source>
        <dbReference type="Proteomes" id="UP001301958"/>
    </source>
</evidence>
<sequence length="978" mass="107266">MDTTSKAGHGRWDELKEELHDLYVVKDMPLKNLMTEMESRHQFIASKSQYETQLKKKWGFRKYLKAKGEQMQDFGRQFALAQKSQCQISKNSFEYHHPSISRPLKLRNLRRRGALTAHVELEPELYSQDHVREKLPPRVRESGPKSVSPSPTNSSVITERPIPTSLAATETSDTLITESVTFTSNSGTATGIPRTPAHNNREFCHHLPHSPQICASLDTSSDPPASISIQDILAPDSQHRSPLIHPTPLAHQETLEDSLRCPMAPTLAFAYPRTDLLNLAAGPSSLHVTLPRLNPNTIITAILELNFPLATYLIDTGEWDLNVINDENETALTASIRVRNPHLTERLISHQAAQVVPGNICSCGSTSNASALVAAAEAGDERYIGNLSQTLAHEFANLPGTLSLDYAFDDTRFCRCVTPLTAAIFNGSHSMLRTLLAKGAWCFYPAPESLVSGVRRPVSPFLVAITAGEDECLKALLKSGAAAFLDANDIKATTRMSTARPTVFGLLIDHLADERFNPQRYLGSLLLDSIIANYLRCGNIFQSTPPIWRYVFLRALSKAIAMVDGDERFQGDPPSPLFTALSGNCLELVICLKNFGADYNTPLWYKSSHDGSVRSTSALRRAVERNLDIDLIGHLLKSGANDFCRQPQAVSLIEMSAQNCNPAVTKLLLNHKFDPNSATGFYRTALQHAIINEDFSTARLLLQHGANVNLYVVNDTRAPLAIATELKDLNMARLLLRHGADPDGRSNKLIADSDNDTCLSPLQIAAKSGSLDILNLLLQHNAQQNRRNPIWYRGSATHIDAFLSPLQLAICSNETVVIERLLAHGADVNDRASGRTLFNPKVSLLEARQTPLQLAVSKNRVEIVNILLSNTKVDINAPAHQQGGATALQYAAMTGSISIAKALIEKGANVNAPAAEHGGRTAVEAAAEHGRLDMLNLLFESGAVVYRSDCAKAVSLARSKGHMEAVELLKKKFTLYYS</sequence>
<feature type="repeat" description="ANK" evidence="3">
    <location>
        <begin position="801"/>
        <end position="833"/>
    </location>
</feature>
<protein>
    <submittedName>
        <fullName evidence="6">Ankyrin repeat-containing domain protein</fullName>
    </submittedName>
</protein>
<dbReference type="InterPro" id="IPR002110">
    <property type="entry name" value="Ankyrin_rpt"/>
</dbReference>
<comment type="caution">
    <text evidence="6">The sequence shown here is derived from an EMBL/GenBank/DDBJ whole genome shotgun (WGS) entry which is preliminary data.</text>
</comment>
<feature type="domain" description="Clr5" evidence="5">
    <location>
        <begin position="11"/>
        <end position="62"/>
    </location>
</feature>
<dbReference type="PANTHER" id="PTHR24198">
    <property type="entry name" value="ANKYRIN REPEAT AND PROTEIN KINASE DOMAIN-CONTAINING PROTEIN"/>
    <property type="match status" value="1"/>
</dbReference>
<gene>
    <name evidence="6" type="ORF">QBC38DRAFT_504726</name>
</gene>